<proteinExistence type="predicted"/>
<reference evidence="2" key="1">
    <citation type="journal article" date="2013" name="Nature">
        <title>Draft genome of the wheat A-genome progenitor Triticum urartu.</title>
        <authorList>
            <person name="Ling H.Q."/>
            <person name="Zhao S."/>
            <person name="Liu D."/>
            <person name="Wang J."/>
            <person name="Sun H."/>
            <person name="Zhang C."/>
            <person name="Fan H."/>
            <person name="Li D."/>
            <person name="Dong L."/>
            <person name="Tao Y."/>
            <person name="Gao C."/>
            <person name="Wu H."/>
            <person name="Li Y."/>
            <person name="Cui Y."/>
            <person name="Guo X."/>
            <person name="Zheng S."/>
            <person name="Wang B."/>
            <person name="Yu K."/>
            <person name="Liang Q."/>
            <person name="Yang W."/>
            <person name="Lou X."/>
            <person name="Chen J."/>
            <person name="Feng M."/>
            <person name="Jian J."/>
            <person name="Zhang X."/>
            <person name="Luo G."/>
            <person name="Jiang Y."/>
            <person name="Liu J."/>
            <person name="Wang Z."/>
            <person name="Sha Y."/>
            <person name="Zhang B."/>
            <person name="Wu H."/>
            <person name="Tang D."/>
            <person name="Shen Q."/>
            <person name="Xue P."/>
            <person name="Zou S."/>
            <person name="Wang X."/>
            <person name="Liu X."/>
            <person name="Wang F."/>
            <person name="Yang Y."/>
            <person name="An X."/>
            <person name="Dong Z."/>
            <person name="Zhang K."/>
            <person name="Zhang X."/>
            <person name="Luo M.C."/>
            <person name="Dvorak J."/>
            <person name="Tong Y."/>
            <person name="Wang J."/>
            <person name="Yang H."/>
            <person name="Li Z."/>
            <person name="Wang D."/>
            <person name="Zhang A."/>
            <person name="Wang J."/>
        </authorList>
    </citation>
    <scope>NUCLEOTIDE SEQUENCE</scope>
</reference>
<organism evidence="2">
    <name type="scientific">Triticum urartu</name>
    <name type="common">Red wild einkorn</name>
    <name type="synonym">Crithodium urartu</name>
    <dbReference type="NCBI Taxonomy" id="4572"/>
    <lineage>
        <taxon>Eukaryota</taxon>
        <taxon>Viridiplantae</taxon>
        <taxon>Streptophyta</taxon>
        <taxon>Embryophyta</taxon>
        <taxon>Tracheophyta</taxon>
        <taxon>Spermatophyta</taxon>
        <taxon>Magnoliopsida</taxon>
        <taxon>Liliopsida</taxon>
        <taxon>Poales</taxon>
        <taxon>Poaceae</taxon>
        <taxon>BOP clade</taxon>
        <taxon>Pooideae</taxon>
        <taxon>Triticodae</taxon>
        <taxon>Triticeae</taxon>
        <taxon>Triticinae</taxon>
        <taxon>Triticum</taxon>
    </lineage>
</organism>
<gene>
    <name evidence="2" type="ORF">TRIUR3_13841</name>
</gene>
<name>M8AFE6_TRIUA</name>
<feature type="compositionally biased region" description="Basic and acidic residues" evidence="1">
    <location>
        <begin position="16"/>
        <end position="28"/>
    </location>
</feature>
<dbReference type="EMBL" id="KD121322">
    <property type="protein sequence ID" value="EMS59399.1"/>
    <property type="molecule type" value="Genomic_DNA"/>
</dbReference>
<sequence>MALSDELLLLDADRAAGDGRQLERRQTDKALAGPYSRSKPRMRLRGRSVNAGGQRGRGGRIGCRRAVVGKAWRRMVVAASSCAGERRGHPGGGAGCRQGRLQSRPGVGGARRQLRGAPLPLGSCAGKDAEEAALEGAARRRNRGRGFHGRPPTTTKEPAAEELDLAADEEARRDWAR</sequence>
<evidence type="ECO:0000313" key="2">
    <source>
        <dbReference type="EMBL" id="EMS59399.1"/>
    </source>
</evidence>
<feature type="region of interest" description="Disordered" evidence="1">
    <location>
        <begin position="83"/>
        <end position="177"/>
    </location>
</feature>
<feature type="region of interest" description="Disordered" evidence="1">
    <location>
        <begin position="16"/>
        <end position="38"/>
    </location>
</feature>
<evidence type="ECO:0000256" key="1">
    <source>
        <dbReference type="SAM" id="MobiDB-lite"/>
    </source>
</evidence>
<feature type="compositionally biased region" description="Basic residues" evidence="1">
    <location>
        <begin position="139"/>
        <end position="148"/>
    </location>
</feature>
<accession>M8AFE6</accession>
<dbReference type="AlphaFoldDB" id="M8AFE6"/>
<protein>
    <submittedName>
        <fullName evidence="2">Uncharacterized protein</fullName>
    </submittedName>
</protein>